<evidence type="ECO:0000313" key="2">
    <source>
        <dbReference type="EMBL" id="PPQ86784.1"/>
    </source>
</evidence>
<dbReference type="Proteomes" id="UP000283269">
    <property type="component" value="Unassembled WGS sequence"/>
</dbReference>
<feature type="signal peptide" evidence="1">
    <location>
        <begin position="1"/>
        <end position="19"/>
    </location>
</feature>
<dbReference type="EMBL" id="NHYD01002431">
    <property type="protein sequence ID" value="PPQ86784.1"/>
    <property type="molecule type" value="Genomic_DNA"/>
</dbReference>
<organism evidence="2 3">
    <name type="scientific">Psilocybe cyanescens</name>
    <dbReference type="NCBI Taxonomy" id="93625"/>
    <lineage>
        <taxon>Eukaryota</taxon>
        <taxon>Fungi</taxon>
        <taxon>Dikarya</taxon>
        <taxon>Basidiomycota</taxon>
        <taxon>Agaricomycotina</taxon>
        <taxon>Agaricomycetes</taxon>
        <taxon>Agaricomycetidae</taxon>
        <taxon>Agaricales</taxon>
        <taxon>Agaricineae</taxon>
        <taxon>Strophariaceae</taxon>
        <taxon>Psilocybe</taxon>
    </lineage>
</organism>
<dbReference type="AlphaFoldDB" id="A0A409X7V2"/>
<gene>
    <name evidence="2" type="ORF">CVT25_012389</name>
</gene>
<dbReference type="Pfam" id="PF21691">
    <property type="entry name" value="LDL"/>
    <property type="match status" value="1"/>
</dbReference>
<keyword evidence="3" id="KW-1185">Reference proteome</keyword>
<sequence>MYSPVVFILLLFSASIVSALSLSTCWKSSLGVNASYGPLKDLRIDAINFCHNFSSNPLIVPAGSFIFGFQSAMWIGNFSSLDSCTATFNQIVSDCYGSANPVLPVTLGGNNTDSGGANLAISFGTAAIL</sequence>
<evidence type="ECO:0000313" key="3">
    <source>
        <dbReference type="Proteomes" id="UP000283269"/>
    </source>
</evidence>
<feature type="chain" id="PRO_5019133023" evidence="1">
    <location>
        <begin position="20"/>
        <end position="129"/>
    </location>
</feature>
<proteinExistence type="predicted"/>
<keyword evidence="1" id="KW-0732">Signal</keyword>
<reference evidence="2 3" key="1">
    <citation type="journal article" date="2018" name="Evol. Lett.">
        <title>Horizontal gene cluster transfer increased hallucinogenic mushroom diversity.</title>
        <authorList>
            <person name="Reynolds H.T."/>
            <person name="Vijayakumar V."/>
            <person name="Gluck-Thaler E."/>
            <person name="Korotkin H.B."/>
            <person name="Matheny P.B."/>
            <person name="Slot J.C."/>
        </authorList>
    </citation>
    <scope>NUCLEOTIDE SEQUENCE [LARGE SCALE GENOMIC DNA]</scope>
    <source>
        <strain evidence="2 3">2631</strain>
    </source>
</reference>
<protein>
    <submittedName>
        <fullName evidence="2">Uncharacterized protein</fullName>
    </submittedName>
</protein>
<dbReference type="OrthoDB" id="3031510at2759"/>
<evidence type="ECO:0000256" key="1">
    <source>
        <dbReference type="SAM" id="SignalP"/>
    </source>
</evidence>
<dbReference type="InterPro" id="IPR048508">
    <property type="entry name" value="LDL"/>
</dbReference>
<dbReference type="CDD" id="cd22811">
    <property type="entry name" value="agbl-like"/>
    <property type="match status" value="1"/>
</dbReference>
<dbReference type="InParanoid" id="A0A409X7V2"/>
<comment type="caution">
    <text evidence="2">The sequence shown here is derived from an EMBL/GenBank/DDBJ whole genome shotgun (WGS) entry which is preliminary data.</text>
</comment>
<accession>A0A409X7V2</accession>
<name>A0A409X7V2_PSICY</name>